<dbReference type="Pfam" id="PF04090">
    <property type="entry name" value="Rrn11"/>
    <property type="match status" value="1"/>
</dbReference>
<accession>A0A317VNU5</accession>
<name>A0A317VNU5_9EURO</name>
<feature type="region of interest" description="Disordered" evidence="1">
    <location>
        <begin position="665"/>
        <end position="687"/>
    </location>
</feature>
<gene>
    <name evidence="3" type="ORF">BO70DRAFT_389104</name>
</gene>
<feature type="region of interest" description="Disordered" evidence="1">
    <location>
        <begin position="557"/>
        <end position="587"/>
    </location>
</feature>
<dbReference type="RefSeq" id="XP_025396771.1">
    <property type="nucleotide sequence ID" value="XM_025546053.1"/>
</dbReference>
<feature type="compositionally biased region" description="Basic and acidic residues" evidence="1">
    <location>
        <begin position="271"/>
        <end position="281"/>
    </location>
</feature>
<dbReference type="InterPro" id="IPR029178">
    <property type="entry name" value="Ecm11_C"/>
</dbReference>
<comment type="caution">
    <text evidence="3">The sequence shown here is derived from an EMBL/GenBank/DDBJ whole genome shotgun (WGS) entry which is preliminary data.</text>
</comment>
<dbReference type="GeneID" id="37068290"/>
<feature type="region of interest" description="Disordered" evidence="1">
    <location>
        <begin position="442"/>
        <end position="466"/>
    </location>
</feature>
<dbReference type="GO" id="GO:0017025">
    <property type="term" value="F:TBP-class protein binding"/>
    <property type="evidence" value="ECO:0007669"/>
    <property type="project" value="TreeGrafter"/>
</dbReference>
<reference evidence="3 4" key="1">
    <citation type="submission" date="2016-12" db="EMBL/GenBank/DDBJ databases">
        <title>The genomes of Aspergillus section Nigri reveals drivers in fungal speciation.</title>
        <authorList>
            <consortium name="DOE Joint Genome Institute"/>
            <person name="Vesth T.C."/>
            <person name="Nybo J."/>
            <person name="Theobald S."/>
            <person name="Brandl J."/>
            <person name="Frisvad J.C."/>
            <person name="Nielsen K.F."/>
            <person name="Lyhne E.K."/>
            <person name="Kogle M.E."/>
            <person name="Kuo A."/>
            <person name="Riley R."/>
            <person name="Clum A."/>
            <person name="Nolan M."/>
            <person name="Lipzen A."/>
            <person name="Salamov A."/>
            <person name="Henrissat B."/>
            <person name="Wiebenga A."/>
            <person name="De Vries R.P."/>
            <person name="Grigoriev I.V."/>
            <person name="Mortensen U.H."/>
            <person name="Andersen M.R."/>
            <person name="Baker S.E."/>
        </authorList>
    </citation>
    <scope>NUCLEOTIDE SEQUENCE [LARGE SCALE GENOMIC DNA]</scope>
    <source>
        <strain evidence="3 4">CBS 117.55</strain>
    </source>
</reference>
<dbReference type="EMBL" id="MSFL01000024">
    <property type="protein sequence ID" value="PWY73600.1"/>
    <property type="molecule type" value="Genomic_DNA"/>
</dbReference>
<sequence length="891" mass="100104">MASFPAASLFSLPLTSWQQPRSVRVSRYEPRKRKKDLNDWGDDDDDGEGDGDTTDAVSEVAPGTSLTLSPDEAHQYRVAGLSFDRELPGGRFPHGPAQDQPTRPHTKERILKELTSLSSPIFLPQAAAHQGNLRMQHLAVLSSILHRCLLQGDYIRAGRAWGLILREEVRGAPIDVRAEGRWGIGAEILLRRETTAENALVDDGSPVVAAPSSGPFFTREGFENAKEYYELLIIQHPYRKFHHDAINPLHFYPAMFGLWIYVAQEESKASRQDIRNEHGSTLEDYSDDEESESELLERASSRQRVYALLAGARKKELDEAQKIAARMDEIIVSPPYADSSELLELRGMVSLWIADLHVSSVPFTRRNKRMDDSDTDGNGSVSADDIQENLQERRERRFAFERKEAESQKSQEFFQKAKQRGKGVASTLGDFHIDDDDDDDDDFVGDYVHAKGAGQPRPRTTEAANQSRQALAAQARVEVPSTTLVAPVPLPFNKPVSLEHYGAPSFTEQMPQAPADNHAHRDMFDTDVEGIDDSTIAATSVIGVEDVPLQYQLRPATVPQQQQQHHHHHHHHQEADVDDERPLYPSRLPRRAYDGKWYENLGDKAMRSAGFDSEDVDNTSQLTSMAGDDEQSDTTEDPDYVRGYRSSAEEPLSKRLHNFWSASRKSYQNPETTAYPEPSKGASHRQSTITDARMANPVTGNRKVTLPRSMTATPRTRFSPPKPSLLEQLDITPTRRTSGPRPQPGKEPGITTTTATTTINHRDSEDDAHLFHPSHSHRRHDSLPPLSAFDMTNLDDLDSDPINDPFSRRASFFSTLSIDEWEDYGDLLIDQFSAALSEMKDLRQARRKTAATFEAEVKRRHEVVEDQSADLSRKFDEMRSGGAEVLRGRTP</sequence>
<dbReference type="InterPro" id="IPR053029">
    <property type="entry name" value="RNA_pol_I-specific_init_factor"/>
</dbReference>
<dbReference type="GO" id="GO:0070860">
    <property type="term" value="C:RNA polymerase I core factor complex"/>
    <property type="evidence" value="ECO:0007669"/>
    <property type="project" value="TreeGrafter"/>
</dbReference>
<feature type="compositionally biased region" description="Acidic residues" evidence="1">
    <location>
        <begin position="627"/>
        <end position="638"/>
    </location>
</feature>
<evidence type="ECO:0000313" key="3">
    <source>
        <dbReference type="EMBL" id="PWY73600.1"/>
    </source>
</evidence>
<feature type="compositionally biased region" description="Acidic residues" evidence="1">
    <location>
        <begin position="284"/>
        <end position="294"/>
    </location>
</feature>
<dbReference type="PROSITE" id="PS00018">
    <property type="entry name" value="EF_HAND_1"/>
    <property type="match status" value="1"/>
</dbReference>
<proteinExistence type="predicted"/>
<dbReference type="PANTHER" id="PTHR28244:SF1">
    <property type="entry name" value="RNA POLYMERASE I-SPECIFIC TRANSCRIPTION INITIATION FACTOR RRN11"/>
    <property type="match status" value="1"/>
</dbReference>
<dbReference type="Proteomes" id="UP000247233">
    <property type="component" value="Unassembled WGS sequence"/>
</dbReference>
<organism evidence="3 4">
    <name type="scientific">Aspergillus heteromorphus CBS 117.55</name>
    <dbReference type="NCBI Taxonomy" id="1448321"/>
    <lineage>
        <taxon>Eukaryota</taxon>
        <taxon>Fungi</taxon>
        <taxon>Dikarya</taxon>
        <taxon>Ascomycota</taxon>
        <taxon>Pezizomycotina</taxon>
        <taxon>Eurotiomycetes</taxon>
        <taxon>Eurotiomycetidae</taxon>
        <taxon>Eurotiales</taxon>
        <taxon>Aspergillaceae</taxon>
        <taxon>Aspergillus</taxon>
        <taxon>Aspergillus subgen. Circumdati</taxon>
    </lineage>
</organism>
<feature type="compositionally biased region" description="Basic and acidic residues" evidence="1">
    <location>
        <begin position="639"/>
        <end position="649"/>
    </location>
</feature>
<dbReference type="GO" id="GO:0042790">
    <property type="term" value="P:nucleolar large rRNA transcription by RNA polymerase I"/>
    <property type="evidence" value="ECO:0007669"/>
    <property type="project" value="TreeGrafter"/>
</dbReference>
<feature type="region of interest" description="Disordered" evidence="1">
    <location>
        <begin position="366"/>
        <end position="387"/>
    </location>
</feature>
<feature type="region of interest" description="Disordered" evidence="1">
    <location>
        <begin position="733"/>
        <end position="753"/>
    </location>
</feature>
<feature type="compositionally biased region" description="Acidic residues" evidence="1">
    <location>
        <begin position="39"/>
        <end position="53"/>
    </location>
</feature>
<dbReference type="InterPro" id="IPR007224">
    <property type="entry name" value="TIF_Rrn11"/>
</dbReference>
<dbReference type="Pfam" id="PF15463">
    <property type="entry name" value="ECM11"/>
    <property type="match status" value="1"/>
</dbReference>
<protein>
    <recommendedName>
        <fullName evidence="2">Extracellular mutant protein 11 C-terminal domain-containing protein</fullName>
    </recommendedName>
</protein>
<dbReference type="GO" id="GO:0001181">
    <property type="term" value="F:RNA polymerase I general transcription initiation factor activity"/>
    <property type="evidence" value="ECO:0007669"/>
    <property type="project" value="InterPro"/>
</dbReference>
<feature type="region of interest" description="Disordered" evidence="1">
    <location>
        <begin position="19"/>
        <end position="71"/>
    </location>
</feature>
<evidence type="ECO:0000256" key="1">
    <source>
        <dbReference type="SAM" id="MobiDB-lite"/>
    </source>
</evidence>
<feature type="region of interest" description="Disordered" evidence="1">
    <location>
        <begin position="271"/>
        <end position="297"/>
    </location>
</feature>
<feature type="region of interest" description="Disordered" evidence="1">
    <location>
        <begin position="608"/>
        <end position="649"/>
    </location>
</feature>
<dbReference type="GO" id="GO:0001164">
    <property type="term" value="F:RNA polymerase I core promoter sequence-specific DNA binding"/>
    <property type="evidence" value="ECO:0007669"/>
    <property type="project" value="InterPro"/>
</dbReference>
<dbReference type="PANTHER" id="PTHR28244">
    <property type="entry name" value="RNA POLYMERASE I-SPECIFIC TRANSCRIPTION INITIATION FACTOR RRN11"/>
    <property type="match status" value="1"/>
</dbReference>
<evidence type="ECO:0000313" key="4">
    <source>
        <dbReference type="Proteomes" id="UP000247233"/>
    </source>
</evidence>
<dbReference type="AlphaFoldDB" id="A0A317VNU5"/>
<keyword evidence="4" id="KW-1185">Reference proteome</keyword>
<dbReference type="InterPro" id="IPR018247">
    <property type="entry name" value="EF_Hand_1_Ca_BS"/>
</dbReference>
<evidence type="ECO:0000259" key="2">
    <source>
        <dbReference type="Pfam" id="PF15463"/>
    </source>
</evidence>
<dbReference type="OrthoDB" id="2159786at2759"/>
<dbReference type="VEuPathDB" id="FungiDB:BO70DRAFT_389104"/>
<feature type="domain" description="Extracellular mutant protein 11 C-terminal" evidence="2">
    <location>
        <begin position="808"/>
        <end position="886"/>
    </location>
</feature>